<evidence type="ECO:0000313" key="2">
    <source>
        <dbReference type="EMBL" id="MPC94620.1"/>
    </source>
</evidence>
<dbReference type="EMBL" id="VSRR010099309">
    <property type="protein sequence ID" value="MPC94620.1"/>
    <property type="molecule type" value="Genomic_DNA"/>
</dbReference>
<dbReference type="Proteomes" id="UP000324222">
    <property type="component" value="Unassembled WGS sequence"/>
</dbReference>
<feature type="region of interest" description="Disordered" evidence="1">
    <location>
        <begin position="28"/>
        <end position="51"/>
    </location>
</feature>
<dbReference type="AlphaFoldDB" id="A0A5B7JD07"/>
<evidence type="ECO:0000256" key="1">
    <source>
        <dbReference type="SAM" id="MobiDB-lite"/>
    </source>
</evidence>
<evidence type="ECO:0000313" key="3">
    <source>
        <dbReference type="Proteomes" id="UP000324222"/>
    </source>
</evidence>
<reference evidence="2 3" key="1">
    <citation type="submission" date="2019-05" db="EMBL/GenBank/DDBJ databases">
        <title>Another draft genome of Portunus trituberculatus and its Hox gene families provides insights of decapod evolution.</title>
        <authorList>
            <person name="Jeong J.-H."/>
            <person name="Song I."/>
            <person name="Kim S."/>
            <person name="Choi T."/>
            <person name="Kim D."/>
            <person name="Ryu S."/>
            <person name="Kim W."/>
        </authorList>
    </citation>
    <scope>NUCLEOTIDE SEQUENCE [LARGE SCALE GENOMIC DNA]</scope>
    <source>
        <tissue evidence="2">Muscle</tissue>
    </source>
</reference>
<accession>A0A5B7JD07</accession>
<keyword evidence="3" id="KW-1185">Reference proteome</keyword>
<gene>
    <name evidence="2" type="ORF">E2C01_089797</name>
</gene>
<name>A0A5B7JD07_PORTR</name>
<proteinExistence type="predicted"/>
<organism evidence="2 3">
    <name type="scientific">Portunus trituberculatus</name>
    <name type="common">Swimming crab</name>
    <name type="synonym">Neptunus trituberculatus</name>
    <dbReference type="NCBI Taxonomy" id="210409"/>
    <lineage>
        <taxon>Eukaryota</taxon>
        <taxon>Metazoa</taxon>
        <taxon>Ecdysozoa</taxon>
        <taxon>Arthropoda</taxon>
        <taxon>Crustacea</taxon>
        <taxon>Multicrustacea</taxon>
        <taxon>Malacostraca</taxon>
        <taxon>Eumalacostraca</taxon>
        <taxon>Eucarida</taxon>
        <taxon>Decapoda</taxon>
        <taxon>Pleocyemata</taxon>
        <taxon>Brachyura</taxon>
        <taxon>Eubrachyura</taxon>
        <taxon>Portunoidea</taxon>
        <taxon>Portunidae</taxon>
        <taxon>Portuninae</taxon>
        <taxon>Portunus</taxon>
    </lineage>
</organism>
<comment type="caution">
    <text evidence="2">The sequence shown here is derived from an EMBL/GenBank/DDBJ whole genome shotgun (WGS) entry which is preliminary data.</text>
</comment>
<protein>
    <submittedName>
        <fullName evidence="2">Uncharacterized protein</fullName>
    </submittedName>
</protein>
<sequence length="85" mass="8966">MAVLEVGLRVWGEGYKGSNQWQTASTNGVNVDAKLRGRGSRRRGRVTESPAPPPSLLVWLIGVSGYPRGLHCGPSALSASCSSSQ</sequence>